<dbReference type="RefSeq" id="WP_301588201.1">
    <property type="nucleotide sequence ID" value="NZ_JAPFQI010000001.1"/>
</dbReference>
<name>A0ABT3NQY9_9PROT</name>
<evidence type="ECO:0000313" key="2">
    <source>
        <dbReference type="Proteomes" id="UP001526430"/>
    </source>
</evidence>
<evidence type="ECO:0000313" key="1">
    <source>
        <dbReference type="EMBL" id="MCW8084561.1"/>
    </source>
</evidence>
<reference evidence="1 2" key="1">
    <citation type="submission" date="2022-10" db="EMBL/GenBank/DDBJ databases">
        <title>Roseococcus glaciei nov., sp. nov., isolated from glacier.</title>
        <authorList>
            <person name="Liu Q."/>
            <person name="Xin Y.-H."/>
        </authorList>
    </citation>
    <scope>NUCLEOTIDE SEQUENCE [LARGE SCALE GENOMIC DNA]</scope>
    <source>
        <strain evidence="1 2">MDT2-1-1</strain>
    </source>
</reference>
<evidence type="ECO:0008006" key="3">
    <source>
        <dbReference type="Google" id="ProtNLM"/>
    </source>
</evidence>
<accession>A0ABT3NQY9</accession>
<protein>
    <recommendedName>
        <fullName evidence="3">Cytochrome P450</fullName>
    </recommendedName>
</protein>
<comment type="caution">
    <text evidence="1">The sequence shown here is derived from an EMBL/GenBank/DDBJ whole genome shotgun (WGS) entry which is preliminary data.</text>
</comment>
<dbReference type="EMBL" id="JAPFQI010000001">
    <property type="protein sequence ID" value="MCW8084561.1"/>
    <property type="molecule type" value="Genomic_DNA"/>
</dbReference>
<organism evidence="1 2">
    <name type="scientific">Sabulicella glaciei</name>
    <dbReference type="NCBI Taxonomy" id="2984948"/>
    <lineage>
        <taxon>Bacteria</taxon>
        <taxon>Pseudomonadati</taxon>
        <taxon>Pseudomonadota</taxon>
        <taxon>Alphaproteobacteria</taxon>
        <taxon>Acetobacterales</taxon>
        <taxon>Acetobacteraceae</taxon>
        <taxon>Sabulicella</taxon>
    </lineage>
</organism>
<proteinExistence type="predicted"/>
<sequence>MPDGLYLHFSPSAEEPYVDILCIEACGTVQNLMDKRSRFAPSVTSLLAVCPVDWLLTPVQPGHDVPRWRMLRLLKREPKEPLVLPVRDARVLFALKPKDYLGFAQTQTAQPHEFFCPMDTLIGADPLTHRALRNLISRASLASNFMELPANDPI</sequence>
<gene>
    <name evidence="1" type="ORF">OF850_02885</name>
</gene>
<keyword evidence="2" id="KW-1185">Reference proteome</keyword>
<dbReference type="Proteomes" id="UP001526430">
    <property type="component" value="Unassembled WGS sequence"/>
</dbReference>